<gene>
    <name evidence="7" type="ORF">TPAS_2011</name>
</gene>
<dbReference type="InterPro" id="IPR006139">
    <property type="entry name" value="D-isomer_2_OHA_DH_cat_dom"/>
</dbReference>
<dbReference type="PANTHER" id="PTHR42789">
    <property type="entry name" value="D-ISOMER SPECIFIC 2-HYDROXYACID DEHYDROGENASE FAMILY PROTEIN (AFU_ORTHOLOGUE AFUA_6G10090)"/>
    <property type="match status" value="1"/>
</dbReference>
<evidence type="ECO:0000256" key="2">
    <source>
        <dbReference type="ARBA" id="ARBA00023002"/>
    </source>
</evidence>
<dbReference type="Pfam" id="PF00389">
    <property type="entry name" value="2-Hacid_dh"/>
    <property type="match status" value="1"/>
</dbReference>
<keyword evidence="8" id="KW-1185">Reference proteome</keyword>
<accession>A0A1W1IH14</accession>
<dbReference type="InterPro" id="IPR006140">
    <property type="entry name" value="D-isomer_DH_NAD-bd"/>
</dbReference>
<feature type="domain" description="D-isomer specific 2-hydroxyacid dehydrogenase NAD-binding" evidence="6">
    <location>
        <begin position="118"/>
        <end position="294"/>
    </location>
</feature>
<dbReference type="GO" id="GO:0051287">
    <property type="term" value="F:NAD binding"/>
    <property type="evidence" value="ECO:0007669"/>
    <property type="project" value="InterPro"/>
</dbReference>
<dbReference type="InterPro" id="IPR050857">
    <property type="entry name" value="D-2-hydroxyacid_DH"/>
</dbReference>
<keyword evidence="2 4" id="KW-0560">Oxidoreductase</keyword>
<organism evidence="7 8">
    <name type="scientific">Trichococcus pasteurii</name>
    <dbReference type="NCBI Taxonomy" id="43064"/>
    <lineage>
        <taxon>Bacteria</taxon>
        <taxon>Bacillati</taxon>
        <taxon>Bacillota</taxon>
        <taxon>Bacilli</taxon>
        <taxon>Lactobacillales</taxon>
        <taxon>Carnobacteriaceae</taxon>
        <taxon>Trichococcus</taxon>
    </lineage>
</organism>
<dbReference type="Proteomes" id="UP000195985">
    <property type="component" value="Unassembled WGS sequence"/>
</dbReference>
<dbReference type="GO" id="GO:0016616">
    <property type="term" value="F:oxidoreductase activity, acting on the CH-OH group of donors, NAD or NADP as acceptor"/>
    <property type="evidence" value="ECO:0007669"/>
    <property type="project" value="InterPro"/>
</dbReference>
<evidence type="ECO:0000256" key="4">
    <source>
        <dbReference type="RuleBase" id="RU003719"/>
    </source>
</evidence>
<feature type="domain" description="D-isomer specific 2-hydroxyacid dehydrogenase catalytic" evidence="5">
    <location>
        <begin position="21"/>
        <end position="325"/>
    </location>
</feature>
<evidence type="ECO:0008006" key="9">
    <source>
        <dbReference type="Google" id="ProtNLM"/>
    </source>
</evidence>
<evidence type="ECO:0000256" key="1">
    <source>
        <dbReference type="ARBA" id="ARBA00005854"/>
    </source>
</evidence>
<dbReference type="EMBL" id="FWEY01000005">
    <property type="protein sequence ID" value="SLM52317.1"/>
    <property type="molecule type" value="Genomic_DNA"/>
</dbReference>
<dbReference type="Pfam" id="PF02826">
    <property type="entry name" value="2-Hacid_dh_C"/>
    <property type="match status" value="1"/>
</dbReference>
<evidence type="ECO:0000259" key="6">
    <source>
        <dbReference type="Pfam" id="PF02826"/>
    </source>
</evidence>
<dbReference type="STRING" id="43064.SAMN04488086_11412"/>
<dbReference type="RefSeq" id="WP_086943079.1">
    <property type="nucleotide sequence ID" value="NZ_FONM01000014.1"/>
</dbReference>
<name>A0A1W1IH14_9LACT</name>
<dbReference type="SUPFAM" id="SSF51735">
    <property type="entry name" value="NAD(P)-binding Rossmann-fold domains"/>
    <property type="match status" value="1"/>
</dbReference>
<comment type="similarity">
    <text evidence="1 4">Belongs to the D-isomer specific 2-hydroxyacid dehydrogenase family.</text>
</comment>
<evidence type="ECO:0000313" key="8">
    <source>
        <dbReference type="Proteomes" id="UP000195985"/>
    </source>
</evidence>
<dbReference type="Gene3D" id="3.40.50.720">
    <property type="entry name" value="NAD(P)-binding Rossmann-like Domain"/>
    <property type="match status" value="2"/>
</dbReference>
<proteinExistence type="inferred from homology"/>
<protein>
    <recommendedName>
        <fullName evidence="9">D-isomer specific 2-hydroxyacid dehydrogenases signature 3</fullName>
    </recommendedName>
</protein>
<dbReference type="InterPro" id="IPR036291">
    <property type="entry name" value="NAD(P)-bd_dom_sf"/>
</dbReference>
<evidence type="ECO:0000259" key="5">
    <source>
        <dbReference type="Pfam" id="PF00389"/>
    </source>
</evidence>
<sequence>MTQENKIAIVNSSSFGKMFDTHVERLEKIGQVDRFDFDSSIEGKQLAESLIGYNIIIASVTPFFTSEFFEHKDELKLITRHGIGYNNIDLKAAKAHGTIVAIVPPLIERDAVAENNVTNLLALMRRTTESAQEVKNDGWENRARFIGNGLCGKTVGVIGVGNIGSRAVEILHYGFRCEVLGVDPNKTALEIEIFGGKKVELDELLERAEVICLCASLNETNYHLISKEAIAKMKDGVYISNTARGALVDEEAIIEAIQTGKLRGYATDVLEVEPGHSDHPFLEYPNIIVTPHTSAYTMECLEGMGDKCVSDCEAIVEGRMPRRVVQPVSPYITA</sequence>
<dbReference type="SUPFAM" id="SSF52283">
    <property type="entry name" value="Formate/glycerate dehydrogenase catalytic domain-like"/>
    <property type="match status" value="1"/>
</dbReference>
<keyword evidence="3" id="KW-0520">NAD</keyword>
<dbReference type="OrthoDB" id="9805416at2"/>
<evidence type="ECO:0000256" key="3">
    <source>
        <dbReference type="ARBA" id="ARBA00023027"/>
    </source>
</evidence>
<dbReference type="CDD" id="cd12177">
    <property type="entry name" value="2-Hacid_dh_12"/>
    <property type="match status" value="1"/>
</dbReference>
<dbReference type="PANTHER" id="PTHR42789:SF1">
    <property type="entry name" value="D-ISOMER SPECIFIC 2-HYDROXYACID DEHYDROGENASE FAMILY PROTEIN (AFU_ORTHOLOGUE AFUA_6G10090)"/>
    <property type="match status" value="1"/>
</dbReference>
<dbReference type="AlphaFoldDB" id="A0A1W1IH14"/>
<reference evidence="8" key="1">
    <citation type="submission" date="2016-04" db="EMBL/GenBank/DDBJ databases">
        <authorList>
            <person name="Strepis N."/>
        </authorList>
    </citation>
    <scope>NUCLEOTIDE SEQUENCE [LARGE SCALE GENOMIC DNA]</scope>
</reference>
<evidence type="ECO:0000313" key="7">
    <source>
        <dbReference type="EMBL" id="SLM52317.1"/>
    </source>
</evidence>